<dbReference type="Proteomes" id="UP001569414">
    <property type="component" value="Unassembled WGS sequence"/>
</dbReference>
<proteinExistence type="predicted"/>
<organism evidence="1 2">
    <name type="scientific">Microbulbifer echini</name>
    <dbReference type="NCBI Taxonomy" id="1529067"/>
    <lineage>
        <taxon>Bacteria</taxon>
        <taxon>Pseudomonadati</taxon>
        <taxon>Pseudomonadota</taxon>
        <taxon>Gammaproteobacteria</taxon>
        <taxon>Cellvibrionales</taxon>
        <taxon>Microbulbiferaceae</taxon>
        <taxon>Microbulbifer</taxon>
    </lineage>
</organism>
<accession>A0ABV4NUE2</accession>
<evidence type="ECO:0000313" key="2">
    <source>
        <dbReference type="Proteomes" id="UP001569414"/>
    </source>
</evidence>
<name>A0ABV4NUE2_9GAMM</name>
<reference evidence="1 2" key="1">
    <citation type="submission" date="2024-08" db="EMBL/GenBank/DDBJ databases">
        <authorList>
            <person name="Ishaq N."/>
        </authorList>
    </citation>
    <scope>NUCLEOTIDE SEQUENCE [LARGE SCALE GENOMIC DNA]</scope>
    <source>
        <strain evidence="1 2">JCM 30400</strain>
    </source>
</reference>
<evidence type="ECO:0008006" key="3">
    <source>
        <dbReference type="Google" id="ProtNLM"/>
    </source>
</evidence>
<evidence type="ECO:0000313" key="1">
    <source>
        <dbReference type="EMBL" id="MFA0792631.1"/>
    </source>
</evidence>
<keyword evidence="2" id="KW-1185">Reference proteome</keyword>
<sequence length="109" mass="12322">MDSHQSYTICLPDWENVLPRLCSIIEAPYQTGDFESFEAEFVASEKNESIWLVTGRSGCKLSIRLEKYEGYQFGTLSGAGHKFFSGSFLLWESYLAQGGNPDAQEQPRK</sequence>
<protein>
    <recommendedName>
        <fullName evidence="3">Immunity protein 53</fullName>
    </recommendedName>
</protein>
<dbReference type="RefSeq" id="WP_371845000.1">
    <property type="nucleotide sequence ID" value="NZ_JBGMEL010000034.1"/>
</dbReference>
<comment type="caution">
    <text evidence="1">The sequence shown here is derived from an EMBL/GenBank/DDBJ whole genome shotgun (WGS) entry which is preliminary data.</text>
</comment>
<gene>
    <name evidence="1" type="ORF">ACCI51_19015</name>
</gene>
<dbReference type="EMBL" id="JBGMEL010000034">
    <property type="protein sequence ID" value="MFA0792631.1"/>
    <property type="molecule type" value="Genomic_DNA"/>
</dbReference>